<proteinExistence type="predicted"/>
<organism evidence="2 3">
    <name type="scientific">Skeletonema marinoi</name>
    <dbReference type="NCBI Taxonomy" id="267567"/>
    <lineage>
        <taxon>Eukaryota</taxon>
        <taxon>Sar</taxon>
        <taxon>Stramenopiles</taxon>
        <taxon>Ochrophyta</taxon>
        <taxon>Bacillariophyta</taxon>
        <taxon>Coscinodiscophyceae</taxon>
        <taxon>Thalassiosirophycidae</taxon>
        <taxon>Thalassiosirales</taxon>
        <taxon>Skeletonemataceae</taxon>
        <taxon>Skeletonema</taxon>
        <taxon>Skeletonema marinoi-dohrnii complex</taxon>
    </lineage>
</organism>
<evidence type="ECO:0000256" key="1">
    <source>
        <dbReference type="SAM" id="MobiDB-lite"/>
    </source>
</evidence>
<comment type="caution">
    <text evidence="2">The sequence shown here is derived from an EMBL/GenBank/DDBJ whole genome shotgun (WGS) entry which is preliminary data.</text>
</comment>
<name>A0AAD9DEN5_9STRA</name>
<reference evidence="2" key="1">
    <citation type="submission" date="2023-06" db="EMBL/GenBank/DDBJ databases">
        <title>Survivors Of The Sea: Transcriptome response of Skeletonema marinoi to long-term dormancy.</title>
        <authorList>
            <person name="Pinder M.I.M."/>
            <person name="Kourtchenko O."/>
            <person name="Robertson E.K."/>
            <person name="Larsson T."/>
            <person name="Maumus F."/>
            <person name="Osuna-Cruz C.M."/>
            <person name="Vancaester E."/>
            <person name="Stenow R."/>
            <person name="Vandepoele K."/>
            <person name="Ploug H."/>
            <person name="Bruchert V."/>
            <person name="Godhe A."/>
            <person name="Topel M."/>
        </authorList>
    </citation>
    <scope>NUCLEOTIDE SEQUENCE</scope>
    <source>
        <strain evidence="2">R05AC</strain>
    </source>
</reference>
<dbReference type="AlphaFoldDB" id="A0AAD9DEN5"/>
<sequence length="363" mass="39941">MNNQALVRARCILRANKLVHRPKEPATAGVQNLMSSRVASSSFQHHRFAFSSVAQQEQSSTDRRPSALEQANLDDITPGHSIFVLQKYAADGLALIRQSDFIKLCESARPGKMKDAKAIATALKEFRRNNRFVLQKAGARAAVEGMIRSSIPNYKELYGKPRLHAAVFVADQIIDEKTALYFAIETELVDQVLGEIQQALTEMEERGMQLKIEIKEKASGDEDGDEKLLFKTLRVTEGLVKVLVNRSVRPEFNMKKRAARNYLKRLQTVAGPELSTLKLATDIALSIGGAAVTQKDIVGPYAAAWWTKGVVDESILKAIAGAESREEEAARAAAAEEEAANTEDDSEAEEAGEGDEDAKDEKE</sequence>
<protein>
    <submittedName>
        <fullName evidence="2">Uncharacterized protein</fullName>
    </submittedName>
</protein>
<dbReference type="EMBL" id="JATAAI010000009">
    <property type="protein sequence ID" value="KAK1743384.1"/>
    <property type="molecule type" value="Genomic_DNA"/>
</dbReference>
<keyword evidence="3" id="KW-1185">Reference proteome</keyword>
<accession>A0AAD9DEN5</accession>
<evidence type="ECO:0000313" key="2">
    <source>
        <dbReference type="EMBL" id="KAK1743384.1"/>
    </source>
</evidence>
<feature type="region of interest" description="Disordered" evidence="1">
    <location>
        <begin position="326"/>
        <end position="363"/>
    </location>
</feature>
<gene>
    <name evidence="2" type="ORF">QTG54_006005</name>
</gene>
<evidence type="ECO:0000313" key="3">
    <source>
        <dbReference type="Proteomes" id="UP001224775"/>
    </source>
</evidence>
<dbReference type="Proteomes" id="UP001224775">
    <property type="component" value="Unassembled WGS sequence"/>
</dbReference>
<feature type="compositionally biased region" description="Acidic residues" evidence="1">
    <location>
        <begin position="335"/>
        <end position="363"/>
    </location>
</feature>